<keyword evidence="2" id="KW-0614">Plasmid</keyword>
<accession>A0A1Z4GRB3</accession>
<evidence type="ECO:0000313" key="3">
    <source>
        <dbReference type="Proteomes" id="UP000218287"/>
    </source>
</evidence>
<sequence>MMFTPTPVRNKQPSRRRQKVNVTLWTVCSTVSALSVIGAVALMVGWKQQIPGNQISEVQQVKAQVAQIREVYLEKLSRTDYNIDHLSSYSSVEGAPTLTGWRQLAAALWGQQLRGEISRMQANEKSGFYRLHYMPALEIVKFNSLDVLLEAASGNNSFYWGYRKTDGTKVEEKIPTGAAAVLILGKLEAIDYAQNLESQPSVDLNQMLIQIRNAQEPYSLAQAQLLRARGYLDPVEQMAQVADIREKIRQKEEERRIYLQQMKKQLPNPISNRKPVNKSGE</sequence>
<organism evidence="2 3">
    <name type="scientific">Anabaenopsis circularis NIES-21</name>
    <dbReference type="NCBI Taxonomy" id="1085406"/>
    <lineage>
        <taxon>Bacteria</taxon>
        <taxon>Bacillati</taxon>
        <taxon>Cyanobacteriota</taxon>
        <taxon>Cyanophyceae</taxon>
        <taxon>Nostocales</taxon>
        <taxon>Nodulariaceae</taxon>
        <taxon>Anabaenopsis</taxon>
    </lineage>
</organism>
<geneLocation type="plasmid" evidence="3">
    <name>Plasmid1 dna</name>
</geneLocation>
<dbReference type="EMBL" id="AP018175">
    <property type="protein sequence ID" value="BAY19908.1"/>
    <property type="molecule type" value="Genomic_DNA"/>
</dbReference>
<keyword evidence="1" id="KW-1133">Transmembrane helix</keyword>
<evidence type="ECO:0000313" key="2">
    <source>
        <dbReference type="EMBL" id="BAY19908.1"/>
    </source>
</evidence>
<dbReference type="Proteomes" id="UP000218287">
    <property type="component" value="Plasmid Plasmid1 dna"/>
</dbReference>
<reference evidence="2 3" key="1">
    <citation type="submission" date="2017-06" db="EMBL/GenBank/DDBJ databases">
        <title>Genome sequencing of cyanobaciteial culture collection at National Institute for Environmental Studies (NIES).</title>
        <authorList>
            <person name="Hirose Y."/>
            <person name="Shimura Y."/>
            <person name="Fujisawa T."/>
            <person name="Nakamura Y."/>
            <person name="Kawachi M."/>
        </authorList>
    </citation>
    <scope>NUCLEOTIDE SEQUENCE [LARGE SCALE GENOMIC DNA]</scope>
    <source>
        <strain evidence="2 3">NIES-21</strain>
        <plasmid evidence="3">Plasmid1 dna</plasmid>
    </source>
</reference>
<evidence type="ECO:0000256" key="1">
    <source>
        <dbReference type="SAM" id="Phobius"/>
    </source>
</evidence>
<keyword evidence="1" id="KW-0812">Transmembrane</keyword>
<keyword evidence="3" id="KW-1185">Reference proteome</keyword>
<feature type="transmembrane region" description="Helical" evidence="1">
    <location>
        <begin position="20"/>
        <end position="46"/>
    </location>
</feature>
<protein>
    <submittedName>
        <fullName evidence="2">Uncharacterized protein</fullName>
    </submittedName>
</protein>
<proteinExistence type="predicted"/>
<name>A0A1Z4GRB3_9CYAN</name>
<dbReference type="AlphaFoldDB" id="A0A1Z4GRB3"/>
<gene>
    <name evidence="2" type="ORF">NIES21_57780</name>
</gene>
<keyword evidence="1" id="KW-0472">Membrane</keyword>